<proteinExistence type="predicted"/>
<dbReference type="EMBL" id="JAJJMB010013238">
    <property type="protein sequence ID" value="KAI3869765.1"/>
    <property type="molecule type" value="Genomic_DNA"/>
</dbReference>
<comment type="caution">
    <text evidence="1">The sequence shown here is derived from an EMBL/GenBank/DDBJ whole genome shotgun (WGS) entry which is preliminary data.</text>
</comment>
<keyword evidence="2" id="KW-1185">Reference proteome</keyword>
<dbReference type="Proteomes" id="UP001202328">
    <property type="component" value="Unassembled WGS sequence"/>
</dbReference>
<reference evidence="1" key="1">
    <citation type="submission" date="2022-04" db="EMBL/GenBank/DDBJ databases">
        <title>A functionally conserved STORR gene fusion in Papaver species that diverged 16.8 million years ago.</title>
        <authorList>
            <person name="Catania T."/>
        </authorList>
    </citation>
    <scope>NUCLEOTIDE SEQUENCE</scope>
    <source>
        <strain evidence="1">S-188037</strain>
    </source>
</reference>
<protein>
    <submittedName>
        <fullName evidence="1">Uncharacterized protein</fullName>
    </submittedName>
</protein>
<sequence length="82" mass="9617">MDFCCGFELFEVLTGFSSREMNKKMVYFHVCKVVRKISRSREIHIQLQNRRSGTNKGSFLVHSVAHTSISSNSSRDYWQNRL</sequence>
<organism evidence="1 2">
    <name type="scientific">Papaver atlanticum</name>
    <dbReference type="NCBI Taxonomy" id="357466"/>
    <lineage>
        <taxon>Eukaryota</taxon>
        <taxon>Viridiplantae</taxon>
        <taxon>Streptophyta</taxon>
        <taxon>Embryophyta</taxon>
        <taxon>Tracheophyta</taxon>
        <taxon>Spermatophyta</taxon>
        <taxon>Magnoliopsida</taxon>
        <taxon>Ranunculales</taxon>
        <taxon>Papaveraceae</taxon>
        <taxon>Papaveroideae</taxon>
        <taxon>Papaver</taxon>
    </lineage>
</organism>
<accession>A0AAD4S873</accession>
<evidence type="ECO:0000313" key="2">
    <source>
        <dbReference type="Proteomes" id="UP001202328"/>
    </source>
</evidence>
<gene>
    <name evidence="1" type="ORF">MKW98_030946</name>
</gene>
<dbReference type="AlphaFoldDB" id="A0AAD4S873"/>
<evidence type="ECO:0000313" key="1">
    <source>
        <dbReference type="EMBL" id="KAI3869765.1"/>
    </source>
</evidence>
<name>A0AAD4S873_9MAGN</name>